<evidence type="ECO:0000259" key="2">
    <source>
        <dbReference type="Pfam" id="PF13648"/>
    </source>
</evidence>
<evidence type="ECO:0000256" key="1">
    <source>
        <dbReference type="SAM" id="SignalP"/>
    </source>
</evidence>
<organism evidence="3 4">
    <name type="scientific">Psychroserpens ponticola</name>
    <dbReference type="NCBI Taxonomy" id="2932268"/>
    <lineage>
        <taxon>Bacteria</taxon>
        <taxon>Pseudomonadati</taxon>
        <taxon>Bacteroidota</taxon>
        <taxon>Flavobacteriia</taxon>
        <taxon>Flavobacteriales</taxon>
        <taxon>Flavobacteriaceae</taxon>
        <taxon>Psychroserpens</taxon>
    </lineage>
</organism>
<keyword evidence="1" id="KW-0732">Signal</keyword>
<name>A0ABY7S4U5_9FLAO</name>
<dbReference type="InterPro" id="IPR024311">
    <property type="entry name" value="Lipocalin-like"/>
</dbReference>
<protein>
    <submittedName>
        <fullName evidence="3">Lipocalin family protein</fullName>
    </submittedName>
</protein>
<dbReference type="Pfam" id="PF13648">
    <property type="entry name" value="Lipocalin_4"/>
    <property type="match status" value="1"/>
</dbReference>
<dbReference type="PROSITE" id="PS51257">
    <property type="entry name" value="PROKAR_LIPOPROTEIN"/>
    <property type="match status" value="1"/>
</dbReference>
<feature type="chain" id="PRO_5046408398" evidence="1">
    <location>
        <begin position="22"/>
        <end position="548"/>
    </location>
</feature>
<dbReference type="Proteomes" id="UP001202717">
    <property type="component" value="Chromosome"/>
</dbReference>
<dbReference type="EMBL" id="CP116221">
    <property type="protein sequence ID" value="WCO02925.1"/>
    <property type="molecule type" value="Genomic_DNA"/>
</dbReference>
<dbReference type="RefSeq" id="WP_249995642.1">
    <property type="nucleotide sequence ID" value="NZ_CP116221.1"/>
</dbReference>
<keyword evidence="4" id="KW-1185">Reference proteome</keyword>
<feature type="signal peptide" evidence="1">
    <location>
        <begin position="1"/>
        <end position="21"/>
    </location>
</feature>
<reference evidence="3 4" key="1">
    <citation type="submission" date="2023-01" db="EMBL/GenBank/DDBJ databases">
        <title>Psychroserpens ponticola sp. nov., isolated from seawater.</title>
        <authorList>
            <person name="Kristyanto S."/>
            <person name="Jung J."/>
            <person name="Kim J.M."/>
            <person name="Jeon C.O."/>
        </authorList>
    </citation>
    <scope>NUCLEOTIDE SEQUENCE [LARGE SCALE GENOMIC DNA]</scope>
    <source>
        <strain evidence="3 4">MSW6</strain>
    </source>
</reference>
<proteinExistence type="predicted"/>
<accession>A0ABY7S4U5</accession>
<evidence type="ECO:0000313" key="3">
    <source>
        <dbReference type="EMBL" id="WCO02925.1"/>
    </source>
</evidence>
<feature type="domain" description="Lipocalin-like" evidence="2">
    <location>
        <begin position="322"/>
        <end position="405"/>
    </location>
</feature>
<gene>
    <name evidence="3" type="ORF">MUN68_005385</name>
</gene>
<sequence>MKNFIRFYFLFSLIIVVFSCSDDNDSDNSPDPNNEYIEYLNTPNSEGQLLSEIYMDNDNATTYVYGKTDGDGAPLEIQSFAYNADNSNKVDYVILDDNQRVSLLYSETNGLKDDIIHKFIYPEDGLVNYVVYERDWITMSDAVINFTTVEYDGDSFTGYGLLRNASNVTGIEWNAVKGWLGVCVGVAGAAILVVTAPTVLAGVLAAVIFAGAASASEPPVEETNPDAPDTPDTTLDENQCEDSDLEVIIGVDPGNLLVAIVNGDTASYTFYWSTGDVDTGIITDSIVAPGDGNYYLMVIDDNGCIAFGSATIGSEPVDAQLLIATWYLVGETENGVNTFDVDDCNITVEFTENQLIATEFYGDACELSDEIPSNYEVNGNIITETADGDTSFITILELTPYKMVLQEVDGAFTYVETYTNIFGGWFFAENSNCVVSNGDTFMDNGSGELLTLNEDYTAILPDDSNGNYLTNSFTFENNILTINLSYQDFFSPACDGVNFQTATNSMTLTYDKVTNTFNGTSQSSRTDVIGSDCTRYGETCTGTVSLTR</sequence>
<evidence type="ECO:0000313" key="4">
    <source>
        <dbReference type="Proteomes" id="UP001202717"/>
    </source>
</evidence>